<gene>
    <name evidence="1" type="ORF">GA0061098_1015101</name>
</gene>
<dbReference type="EMBL" id="FMAI01000015">
    <property type="protein sequence ID" value="SCB51205.1"/>
    <property type="molecule type" value="Genomic_DNA"/>
</dbReference>
<reference evidence="2" key="1">
    <citation type="submission" date="2016-08" db="EMBL/GenBank/DDBJ databases">
        <authorList>
            <person name="Varghese N."/>
            <person name="Submissions Spin"/>
        </authorList>
    </citation>
    <scope>NUCLEOTIDE SEQUENCE [LARGE SCALE GENOMIC DNA]</scope>
    <source>
        <strain evidence="2">ERR11</strain>
    </source>
</reference>
<accession>A0A1C3XGC5</accession>
<evidence type="ECO:0000313" key="2">
    <source>
        <dbReference type="Proteomes" id="UP000199184"/>
    </source>
</evidence>
<protein>
    <submittedName>
        <fullName evidence="1">Uncharacterized protein</fullName>
    </submittedName>
</protein>
<proteinExistence type="predicted"/>
<keyword evidence="2" id="KW-1185">Reference proteome</keyword>
<organism evidence="1 2">
    <name type="scientific">Bradyrhizobium shewense</name>
    <dbReference type="NCBI Taxonomy" id="1761772"/>
    <lineage>
        <taxon>Bacteria</taxon>
        <taxon>Pseudomonadati</taxon>
        <taxon>Pseudomonadota</taxon>
        <taxon>Alphaproteobacteria</taxon>
        <taxon>Hyphomicrobiales</taxon>
        <taxon>Nitrobacteraceae</taxon>
        <taxon>Bradyrhizobium</taxon>
    </lineage>
</organism>
<dbReference type="Proteomes" id="UP000199184">
    <property type="component" value="Unassembled WGS sequence"/>
</dbReference>
<sequence length="84" mass="8829">MQVGNAVAKGQFLLKMPRHSRSGVHLKMAERPHIANAEKINFTGYDRSVGLSPVTAPAVGGFWGGEAGAAGGACDLFWGRPKPP</sequence>
<evidence type="ECO:0000313" key="1">
    <source>
        <dbReference type="EMBL" id="SCB51205.1"/>
    </source>
</evidence>
<name>A0A1C3XGC5_9BRAD</name>
<dbReference type="AlphaFoldDB" id="A0A1C3XGC5"/>